<dbReference type="Gene3D" id="3.20.20.70">
    <property type="entry name" value="Aldolase class I"/>
    <property type="match status" value="1"/>
</dbReference>
<comment type="function">
    <text evidence="2">Converts N-acetylmannosamine-6-phosphate (ManNAc-6-P) to N-acetylglucosamine-6-phosphate (GlcNAc-6-P).</text>
</comment>
<comment type="pathway">
    <text evidence="3">Amino-sugar metabolism; N-acetylneuraminate degradation; D-fructose 6-phosphate from N-acetylneuraminate: step 3/5.</text>
</comment>
<dbReference type="GO" id="GO:0019262">
    <property type="term" value="P:N-acetylneuraminate catabolic process"/>
    <property type="evidence" value="ECO:0007669"/>
    <property type="project" value="UniProtKB-UniPathway"/>
</dbReference>
<dbReference type="UniPathway" id="UPA00629">
    <property type="reaction ID" value="UER00682"/>
</dbReference>
<dbReference type="RefSeq" id="WP_093363129.1">
    <property type="nucleotide sequence ID" value="NZ_FOLG01000051.1"/>
</dbReference>
<evidence type="ECO:0000313" key="7">
    <source>
        <dbReference type="EMBL" id="SFD36822.1"/>
    </source>
</evidence>
<reference evidence="7 8" key="1">
    <citation type="submission" date="2016-10" db="EMBL/GenBank/DDBJ databases">
        <authorList>
            <person name="de Groot N.N."/>
        </authorList>
    </citation>
    <scope>NUCLEOTIDE SEQUENCE [LARGE SCALE GENOMIC DNA]</scope>
    <source>
        <strain evidence="7 8">DSM 19548</strain>
    </source>
</reference>
<dbReference type="GO" id="GO:0047465">
    <property type="term" value="F:N-acylglucosamine-6-phosphate 2-epimerase activity"/>
    <property type="evidence" value="ECO:0007669"/>
    <property type="project" value="UniProtKB-EC"/>
</dbReference>
<evidence type="ECO:0000313" key="8">
    <source>
        <dbReference type="Proteomes" id="UP000198728"/>
    </source>
</evidence>
<comment type="catalytic activity">
    <reaction evidence="1">
        <text>an N-acyl-D-glucosamine 6-phosphate = an N-acyl-D-mannosamine 6-phosphate</text>
        <dbReference type="Rhea" id="RHEA:23932"/>
        <dbReference type="ChEBI" id="CHEBI:57599"/>
        <dbReference type="ChEBI" id="CHEBI:57666"/>
        <dbReference type="EC" id="5.1.3.9"/>
    </reaction>
</comment>
<dbReference type="Proteomes" id="UP000198728">
    <property type="component" value="Unassembled WGS sequence"/>
</dbReference>
<evidence type="ECO:0000256" key="4">
    <source>
        <dbReference type="ARBA" id="ARBA00013180"/>
    </source>
</evidence>
<dbReference type="Pfam" id="PF04131">
    <property type="entry name" value="NanE"/>
    <property type="match status" value="1"/>
</dbReference>
<dbReference type="InterPro" id="IPR013785">
    <property type="entry name" value="Aldolase_TIM"/>
</dbReference>
<proteinExistence type="predicted"/>
<evidence type="ECO:0000256" key="5">
    <source>
        <dbReference type="ARBA" id="ARBA00023235"/>
    </source>
</evidence>
<keyword evidence="8" id="KW-1185">Reference proteome</keyword>
<dbReference type="GO" id="GO:0006053">
    <property type="term" value="P:N-acetylmannosamine catabolic process"/>
    <property type="evidence" value="ECO:0007669"/>
    <property type="project" value="TreeGrafter"/>
</dbReference>
<keyword evidence="5" id="KW-0413">Isomerase</keyword>
<protein>
    <recommendedName>
        <fullName evidence="4">N-acylglucosamine-6-phosphate 2-epimerase</fullName>
        <ecNumber evidence="4">5.1.3.9</ecNumber>
    </recommendedName>
</protein>
<evidence type="ECO:0000256" key="3">
    <source>
        <dbReference type="ARBA" id="ARBA00005081"/>
    </source>
</evidence>
<evidence type="ECO:0000256" key="1">
    <source>
        <dbReference type="ARBA" id="ARBA00000056"/>
    </source>
</evidence>
<sequence length="166" mass="17470">RVPIIGIVKRDLSDSPVRITVTVEDARALIAAGADIVAYDATARPRTDRREDIVAAILDGGAIAMADCSTFEDAQAAIAEGAGIIGTTLSGYTEETATGDDRPDFDLIRRFRDLDSFVMAEGRFNTPELAAGAIASGADAVTVGSALTRLEIVTGWFTEAVRGHDD</sequence>
<dbReference type="InterPro" id="IPR011060">
    <property type="entry name" value="RibuloseP-bd_barrel"/>
</dbReference>
<feature type="non-terminal residue" evidence="7">
    <location>
        <position position="1"/>
    </location>
</feature>
<dbReference type="AlphaFoldDB" id="A0A1I1RRW2"/>
<dbReference type="PANTHER" id="PTHR36204">
    <property type="entry name" value="N-ACETYLMANNOSAMINE-6-PHOSPHATE 2-EPIMERASE-RELATED"/>
    <property type="match status" value="1"/>
</dbReference>
<organism evidence="7 8">
    <name type="scientific">Tropicimonas isoalkanivorans</name>
    <dbReference type="NCBI Taxonomy" id="441112"/>
    <lineage>
        <taxon>Bacteria</taxon>
        <taxon>Pseudomonadati</taxon>
        <taxon>Pseudomonadota</taxon>
        <taxon>Alphaproteobacteria</taxon>
        <taxon>Rhodobacterales</taxon>
        <taxon>Roseobacteraceae</taxon>
        <taxon>Tropicimonas</taxon>
    </lineage>
</organism>
<accession>A0A1I1RRW2</accession>
<dbReference type="EC" id="5.1.3.9" evidence="4"/>
<dbReference type="SUPFAM" id="SSF51366">
    <property type="entry name" value="Ribulose-phoshate binding barrel"/>
    <property type="match status" value="1"/>
</dbReference>
<dbReference type="InterPro" id="IPR007260">
    <property type="entry name" value="NanE"/>
</dbReference>
<dbReference type="OrthoDB" id="9810372at2"/>
<dbReference type="NCBIfam" id="NF002231">
    <property type="entry name" value="PRK01130.1"/>
    <property type="match status" value="1"/>
</dbReference>
<dbReference type="EMBL" id="FOLG01000051">
    <property type="protein sequence ID" value="SFD36822.1"/>
    <property type="molecule type" value="Genomic_DNA"/>
</dbReference>
<dbReference type="PANTHER" id="PTHR36204:SF1">
    <property type="entry name" value="N-ACETYLMANNOSAMINE-6-PHOSPHATE 2-EPIMERASE-RELATED"/>
    <property type="match status" value="1"/>
</dbReference>
<keyword evidence="6" id="KW-0119">Carbohydrate metabolism</keyword>
<evidence type="ECO:0000256" key="2">
    <source>
        <dbReference type="ARBA" id="ARBA00002147"/>
    </source>
</evidence>
<dbReference type="STRING" id="441112.SAMN04488094_1512"/>
<gene>
    <name evidence="7" type="ORF">SAMN04488094_1512</name>
</gene>
<name>A0A1I1RRW2_9RHOB</name>
<evidence type="ECO:0000256" key="6">
    <source>
        <dbReference type="ARBA" id="ARBA00023277"/>
    </source>
</evidence>
<dbReference type="GO" id="GO:0005829">
    <property type="term" value="C:cytosol"/>
    <property type="evidence" value="ECO:0007669"/>
    <property type="project" value="TreeGrafter"/>
</dbReference>